<keyword evidence="33" id="KW-1185">Reference proteome</keyword>
<dbReference type="InterPro" id="IPR036388">
    <property type="entry name" value="WH-like_DNA-bd_sf"/>
</dbReference>
<dbReference type="Pfam" id="PF11717">
    <property type="entry name" value="Tudor-knot"/>
    <property type="match status" value="1"/>
</dbReference>
<evidence type="ECO:0000256" key="22">
    <source>
        <dbReference type="ARBA" id="ARBA00047752"/>
    </source>
</evidence>
<dbReference type="InterPro" id="IPR050603">
    <property type="entry name" value="MYST_HAT"/>
</dbReference>
<dbReference type="GO" id="GO:0140068">
    <property type="term" value="F:histone crotonyltransferase activity"/>
    <property type="evidence" value="ECO:0007669"/>
    <property type="project" value="EnsemblFungi"/>
</dbReference>
<dbReference type="OrthoDB" id="787137at2759"/>
<dbReference type="GeneID" id="93646881"/>
<dbReference type="FunFam" id="2.30.30.140:FF:000013">
    <property type="entry name" value="Histone acetyltransferase"/>
    <property type="match status" value="1"/>
</dbReference>
<dbReference type="GO" id="GO:0051726">
    <property type="term" value="P:regulation of cell cycle"/>
    <property type="evidence" value="ECO:0007669"/>
    <property type="project" value="EnsemblFungi"/>
</dbReference>
<dbReference type="GO" id="GO:0000183">
    <property type="term" value="P:rDNA heterochromatin formation"/>
    <property type="evidence" value="ECO:0007669"/>
    <property type="project" value="EnsemblFungi"/>
</dbReference>
<dbReference type="PANTHER" id="PTHR10615">
    <property type="entry name" value="HISTONE ACETYLTRANSFERASE"/>
    <property type="match status" value="1"/>
</dbReference>
<evidence type="ECO:0000256" key="21">
    <source>
        <dbReference type="ARBA" id="ARBA00047557"/>
    </source>
</evidence>
<comment type="catalytic activity">
    <reaction evidence="23">
        <text>L-lysyl-[protein] + acetyl-CoA = N(6)-acetyl-L-lysyl-[protein] + CoA + H(+)</text>
        <dbReference type="Rhea" id="RHEA:45948"/>
        <dbReference type="Rhea" id="RHEA-COMP:9752"/>
        <dbReference type="Rhea" id="RHEA-COMP:10731"/>
        <dbReference type="ChEBI" id="CHEBI:15378"/>
        <dbReference type="ChEBI" id="CHEBI:29969"/>
        <dbReference type="ChEBI" id="CHEBI:57287"/>
        <dbReference type="ChEBI" id="CHEBI:57288"/>
        <dbReference type="ChEBI" id="CHEBI:61930"/>
    </reaction>
    <physiologicalReaction direction="left-to-right" evidence="23">
        <dbReference type="Rhea" id="RHEA:45949"/>
    </physiologicalReaction>
</comment>
<keyword evidence="15" id="KW-0234">DNA repair</keyword>
<dbReference type="Gene3D" id="3.30.60.60">
    <property type="entry name" value="N-acetyl transferase-like"/>
    <property type="match status" value="1"/>
</dbReference>
<evidence type="ECO:0000256" key="4">
    <source>
        <dbReference type="ARBA" id="ARBA00011353"/>
    </source>
</evidence>
<sequence length="380" mass="44110">MEGEALVVGCKIPVLAVEAGDTSTRTAEIVAIRSTGEQTEYYVHYNGFNKRLDEWVGEERLAIKTEADIEFPKKKKQTPKKDDPEKEKTKEPSSNALTTDDVYKVKNIETIQMGEYLLNAWYFSPYPPDLAQQKHLILCEFCLFYFGTEAQLTRHQDDCGRTRPPGTQIYRKDGVAFFELDGNIHANYARNLALLSKLFLDHKTLYYDVDVFLFYAMCIYNPSDPEEHRRYKIVGYFSKEKESQHGYNVACVLVLPQYQRKGYGRLLIDFSYLLSKKERVAASPEKPLSDLGLLSYRQYWVEKITGILVHSKRISINDIRDMSSITTEDIVHTLKTYEMLMFYNGLPSFVLREDILQKYEKSVVGVRLDPEFLLWEPPYL</sequence>
<evidence type="ECO:0000256" key="29">
    <source>
        <dbReference type="PIRSR" id="PIRSR602717-51"/>
    </source>
</evidence>
<evidence type="ECO:0000256" key="9">
    <source>
        <dbReference type="ARBA" id="ARBA00022763"/>
    </source>
</evidence>
<dbReference type="CDD" id="cd04301">
    <property type="entry name" value="NAT_SF"/>
    <property type="match status" value="1"/>
</dbReference>
<evidence type="ECO:0000256" key="16">
    <source>
        <dbReference type="ARBA" id="ARBA00023242"/>
    </source>
</evidence>
<dbReference type="SUPFAM" id="SSF54160">
    <property type="entry name" value="Chromo domain-like"/>
    <property type="match status" value="1"/>
</dbReference>
<dbReference type="InterPro" id="IPR025995">
    <property type="entry name" value="Tudor-knot"/>
</dbReference>
<dbReference type="Gene3D" id="1.10.10.10">
    <property type="entry name" value="Winged helix-like DNA-binding domain superfamily/Winged helix DNA-binding domain"/>
    <property type="match status" value="1"/>
</dbReference>
<dbReference type="STRING" id="1805483.A0A177EC49"/>
<evidence type="ECO:0000256" key="11">
    <source>
        <dbReference type="ARBA" id="ARBA00022990"/>
    </source>
</evidence>
<dbReference type="GO" id="GO:0006354">
    <property type="term" value="P:DNA-templated transcription elongation"/>
    <property type="evidence" value="ECO:0007669"/>
    <property type="project" value="EnsemblFungi"/>
</dbReference>
<dbReference type="EC" id="2.3.1.48" evidence="5"/>
<dbReference type="GO" id="GO:0003682">
    <property type="term" value="F:chromatin binding"/>
    <property type="evidence" value="ECO:0007669"/>
    <property type="project" value="TreeGrafter"/>
</dbReference>
<protein>
    <recommendedName>
        <fullName evidence="6">Histone acetyltransferase ESA1</fullName>
        <ecNumber evidence="5">2.3.1.48</ecNumber>
    </recommendedName>
    <alternativeName>
        <fullName evidence="25">Histone acetyltransferase esa1</fullName>
    </alternativeName>
    <alternativeName>
        <fullName evidence="17 26">protein 2-hydroxyisobutyryltransferase ESA1</fullName>
    </alternativeName>
    <alternativeName>
        <fullName evidence="19 27">protein acetyltransferase ESA1</fullName>
    </alternativeName>
    <alternativeName>
        <fullName evidence="18 28">protein crotonyltransferase ESA1</fullName>
    </alternativeName>
</protein>
<dbReference type="RefSeq" id="XP_067544046.1">
    <property type="nucleotide sequence ID" value="XM_067687949.1"/>
</dbReference>
<evidence type="ECO:0000256" key="27">
    <source>
        <dbReference type="ARBA" id="ARBA00076782"/>
    </source>
</evidence>
<keyword evidence="8 32" id="KW-0808">Transferase</keyword>
<comment type="caution">
    <text evidence="32">The sequence shown here is derived from an EMBL/GenBank/DDBJ whole genome shotgun (WGS) entry which is preliminary data.</text>
</comment>
<keyword evidence="7" id="KW-0158">Chromosome</keyword>
<feature type="region of interest" description="Disordered" evidence="30">
    <location>
        <begin position="72"/>
        <end position="95"/>
    </location>
</feature>
<feature type="domain" description="MYST-type HAT" evidence="31">
    <location>
        <begin position="103"/>
        <end position="377"/>
    </location>
</feature>
<evidence type="ECO:0000313" key="33">
    <source>
        <dbReference type="Proteomes" id="UP000185944"/>
    </source>
</evidence>
<dbReference type="GO" id="GO:0006281">
    <property type="term" value="P:DNA repair"/>
    <property type="evidence" value="ECO:0007669"/>
    <property type="project" value="UniProtKB-KW"/>
</dbReference>
<dbReference type="InterPro" id="IPR040706">
    <property type="entry name" value="Zf-MYST"/>
</dbReference>
<evidence type="ECO:0000256" key="12">
    <source>
        <dbReference type="ARBA" id="ARBA00023015"/>
    </source>
</evidence>
<comment type="catalytic activity">
    <reaction evidence="21">
        <text>2-hydroxyisobutanoyl-CoA + L-lysyl-[protein] = N(6)-(2-hydroxyisobutanoyl)-L-lysyl-[protein] + CoA + H(+)</text>
        <dbReference type="Rhea" id="RHEA:24180"/>
        <dbReference type="Rhea" id="RHEA-COMP:9752"/>
        <dbReference type="Rhea" id="RHEA-COMP:15921"/>
        <dbReference type="ChEBI" id="CHEBI:15378"/>
        <dbReference type="ChEBI" id="CHEBI:29969"/>
        <dbReference type="ChEBI" id="CHEBI:57287"/>
        <dbReference type="ChEBI" id="CHEBI:131780"/>
        <dbReference type="ChEBI" id="CHEBI:144968"/>
    </reaction>
    <physiologicalReaction direction="left-to-right" evidence="21">
        <dbReference type="Rhea" id="RHEA:24181"/>
    </physiologicalReaction>
</comment>
<evidence type="ECO:0000256" key="8">
    <source>
        <dbReference type="ARBA" id="ARBA00022679"/>
    </source>
</evidence>
<comment type="similarity">
    <text evidence="3">Belongs to the MYST (SAS/MOZ) family.</text>
</comment>
<dbReference type="GO" id="GO:0016239">
    <property type="term" value="P:positive regulation of macroautophagy"/>
    <property type="evidence" value="ECO:0007669"/>
    <property type="project" value="EnsemblFungi"/>
</dbReference>
<dbReference type="GO" id="GO:0010485">
    <property type="term" value="F:histone H4 acetyltransferase activity"/>
    <property type="evidence" value="ECO:0007669"/>
    <property type="project" value="EnsemblFungi"/>
</dbReference>
<dbReference type="GO" id="GO:0035267">
    <property type="term" value="C:NuA4 histone acetyltransferase complex"/>
    <property type="evidence" value="ECO:0007669"/>
    <property type="project" value="EnsemblFungi"/>
</dbReference>
<evidence type="ECO:0000256" key="30">
    <source>
        <dbReference type="SAM" id="MobiDB-lite"/>
    </source>
</evidence>
<dbReference type="GO" id="GO:0032968">
    <property type="term" value="P:positive regulation of transcription elongation by RNA polymerase II"/>
    <property type="evidence" value="ECO:0007669"/>
    <property type="project" value="EnsemblFungi"/>
</dbReference>
<evidence type="ECO:0000256" key="3">
    <source>
        <dbReference type="ARBA" id="ARBA00010107"/>
    </source>
</evidence>
<dbReference type="InterPro" id="IPR016197">
    <property type="entry name" value="Chromo-like_dom_sf"/>
</dbReference>
<dbReference type="PANTHER" id="PTHR10615:SF218">
    <property type="entry name" value="HISTONE ACETYLTRANSFERASE ESA1"/>
    <property type="match status" value="1"/>
</dbReference>
<evidence type="ECO:0000256" key="20">
    <source>
        <dbReference type="ARBA" id="ARBA00045805"/>
    </source>
</evidence>
<evidence type="ECO:0000256" key="15">
    <source>
        <dbReference type="ARBA" id="ARBA00023204"/>
    </source>
</evidence>
<keyword evidence="9" id="KW-0227">DNA damage</keyword>
<dbReference type="InterPro" id="IPR016181">
    <property type="entry name" value="Acyl_CoA_acyltransferase"/>
</dbReference>
<dbReference type="Pfam" id="PF17772">
    <property type="entry name" value="zf-MYST"/>
    <property type="match status" value="1"/>
</dbReference>
<keyword evidence="13" id="KW-0010">Activator</keyword>
<dbReference type="Proteomes" id="UP000185944">
    <property type="component" value="Unassembled WGS sequence"/>
</dbReference>
<dbReference type="GO" id="GO:0032777">
    <property type="term" value="C:piccolo histone acetyltransferase complex"/>
    <property type="evidence" value="ECO:0007669"/>
    <property type="project" value="EnsemblFungi"/>
</dbReference>
<accession>A0A177EC49</accession>
<evidence type="ECO:0000256" key="2">
    <source>
        <dbReference type="ARBA" id="ARBA00004286"/>
    </source>
</evidence>
<feature type="compositionally biased region" description="Basic and acidic residues" evidence="30">
    <location>
        <begin position="79"/>
        <end position="91"/>
    </location>
</feature>
<evidence type="ECO:0000256" key="14">
    <source>
        <dbReference type="ARBA" id="ARBA00023163"/>
    </source>
</evidence>
<dbReference type="InterPro" id="IPR000953">
    <property type="entry name" value="Chromo/chromo_shadow_dom"/>
</dbReference>
<keyword evidence="12" id="KW-0805">Transcription regulation</keyword>
<dbReference type="VEuPathDB" id="MicrosporidiaDB:NEDG_00531"/>
<dbReference type="FunFam" id="1.10.10.10:FF:000526">
    <property type="entry name" value="Histone acetyltransferase"/>
    <property type="match status" value="1"/>
</dbReference>
<evidence type="ECO:0000256" key="17">
    <source>
        <dbReference type="ARBA" id="ARBA00031065"/>
    </source>
</evidence>
<feature type="active site" description="Proton donor/acceptor" evidence="29">
    <location>
        <position position="285"/>
    </location>
</feature>
<comment type="catalytic activity">
    <reaction evidence="24">
        <text>L-lysyl-[histone] + acetyl-CoA = N(6)-acetyl-L-lysyl-[histone] + CoA + H(+)</text>
        <dbReference type="Rhea" id="RHEA:21992"/>
        <dbReference type="Rhea" id="RHEA-COMP:9845"/>
        <dbReference type="Rhea" id="RHEA-COMP:11338"/>
        <dbReference type="ChEBI" id="CHEBI:15378"/>
        <dbReference type="ChEBI" id="CHEBI:29969"/>
        <dbReference type="ChEBI" id="CHEBI:57287"/>
        <dbReference type="ChEBI" id="CHEBI:57288"/>
        <dbReference type="ChEBI" id="CHEBI:61930"/>
        <dbReference type="EC" id="2.3.1.48"/>
    </reaction>
    <physiologicalReaction direction="left-to-right" evidence="24">
        <dbReference type="Rhea" id="RHEA:21993"/>
    </physiologicalReaction>
</comment>
<dbReference type="FunFam" id="3.30.60.60:FF:000001">
    <property type="entry name" value="Histone acetyltransferase"/>
    <property type="match status" value="1"/>
</dbReference>
<dbReference type="AlphaFoldDB" id="A0A177EC49"/>
<proteinExistence type="inferred from homology"/>
<dbReference type="Gene3D" id="3.40.630.30">
    <property type="match status" value="1"/>
</dbReference>
<evidence type="ECO:0000259" key="31">
    <source>
        <dbReference type="PROSITE" id="PS51726"/>
    </source>
</evidence>
<comment type="subcellular location">
    <subcellularLocation>
        <location evidence="2">Chromosome</location>
    </subcellularLocation>
    <subcellularLocation>
        <location evidence="1">Nucleus</location>
    </subcellularLocation>
</comment>
<evidence type="ECO:0000256" key="26">
    <source>
        <dbReference type="ARBA" id="ARBA00075313"/>
    </source>
</evidence>
<reference evidence="32 33" key="1">
    <citation type="submission" date="2016-02" db="EMBL/GenBank/DDBJ databases">
        <title>Discovery of a natural microsporidian pathogen with a broad tissue tropism in Caenorhabditis elegans.</title>
        <authorList>
            <person name="Luallen R.J."/>
            <person name="Reinke A.W."/>
            <person name="Tong L."/>
            <person name="Botts M.R."/>
            <person name="Felix M.-A."/>
            <person name="Troemel E.R."/>
        </authorList>
    </citation>
    <scope>NUCLEOTIDE SEQUENCE [LARGE SCALE GENOMIC DNA]</scope>
    <source>
        <strain evidence="32 33">JUm2807</strain>
    </source>
</reference>
<dbReference type="GO" id="GO:0106226">
    <property type="term" value="F:peptide 2-hydroxyisobutyryltransferase activity"/>
    <property type="evidence" value="ECO:0007669"/>
    <property type="project" value="RHEA"/>
</dbReference>
<evidence type="ECO:0000256" key="23">
    <source>
        <dbReference type="ARBA" id="ARBA00047787"/>
    </source>
</evidence>
<evidence type="ECO:0000256" key="24">
    <source>
        <dbReference type="ARBA" id="ARBA00048940"/>
    </source>
</evidence>
<dbReference type="InterPro" id="IPR002717">
    <property type="entry name" value="HAT_MYST-type"/>
</dbReference>
<dbReference type="GO" id="GO:0000786">
    <property type="term" value="C:nucleosome"/>
    <property type="evidence" value="ECO:0007669"/>
    <property type="project" value="EnsemblFungi"/>
</dbReference>
<comment type="subunit">
    <text evidence="4">Component of the NuA4 histone acetyltransferase complex.</text>
</comment>
<dbReference type="Pfam" id="PF01853">
    <property type="entry name" value="MOZ_SAS"/>
    <property type="match status" value="1"/>
</dbReference>
<comment type="catalytic activity">
    <reaction evidence="22">
        <text>(2E)-butenoyl-CoA + L-lysyl-[protein] = N(6)-(2E)-butenoyl-L-lysyl-[protein] + CoA + H(+)</text>
        <dbReference type="Rhea" id="RHEA:53908"/>
        <dbReference type="Rhea" id="RHEA-COMP:9752"/>
        <dbReference type="Rhea" id="RHEA-COMP:13707"/>
        <dbReference type="ChEBI" id="CHEBI:15378"/>
        <dbReference type="ChEBI" id="CHEBI:29969"/>
        <dbReference type="ChEBI" id="CHEBI:57287"/>
        <dbReference type="ChEBI" id="CHEBI:57332"/>
        <dbReference type="ChEBI" id="CHEBI:137954"/>
    </reaction>
    <physiologicalReaction direction="left-to-right" evidence="22">
        <dbReference type="Rhea" id="RHEA:53909"/>
    </physiologicalReaction>
</comment>
<evidence type="ECO:0000256" key="1">
    <source>
        <dbReference type="ARBA" id="ARBA00004123"/>
    </source>
</evidence>
<dbReference type="GO" id="GO:0010867">
    <property type="term" value="P:positive regulation of triglyceride biosynthetic process"/>
    <property type="evidence" value="ECO:0007669"/>
    <property type="project" value="EnsemblFungi"/>
</dbReference>
<keyword evidence="11" id="KW-0007">Acetylation</keyword>
<keyword evidence="16" id="KW-0539">Nucleus</keyword>
<evidence type="ECO:0000256" key="10">
    <source>
        <dbReference type="ARBA" id="ARBA00022853"/>
    </source>
</evidence>
<dbReference type="GO" id="GO:0005634">
    <property type="term" value="C:nucleus"/>
    <property type="evidence" value="ECO:0007669"/>
    <property type="project" value="UniProtKB-SubCell"/>
</dbReference>
<keyword evidence="14" id="KW-0804">Transcription</keyword>
<dbReference type="SMART" id="SM00298">
    <property type="entry name" value="CHROMO"/>
    <property type="match status" value="1"/>
</dbReference>
<evidence type="ECO:0000256" key="6">
    <source>
        <dbReference type="ARBA" id="ARBA00022255"/>
    </source>
</evidence>
<evidence type="ECO:0000256" key="7">
    <source>
        <dbReference type="ARBA" id="ARBA00022454"/>
    </source>
</evidence>
<evidence type="ECO:0000313" key="32">
    <source>
        <dbReference type="EMBL" id="OAG29398.1"/>
    </source>
</evidence>
<keyword evidence="10" id="KW-0156">Chromatin regulator</keyword>
<dbReference type="PROSITE" id="PS51726">
    <property type="entry name" value="MYST_HAT"/>
    <property type="match status" value="1"/>
</dbReference>
<evidence type="ECO:0000256" key="19">
    <source>
        <dbReference type="ARBA" id="ARBA00031553"/>
    </source>
</evidence>
<dbReference type="SUPFAM" id="SSF55729">
    <property type="entry name" value="Acyl-CoA N-acyltransferases (Nat)"/>
    <property type="match status" value="1"/>
</dbReference>
<evidence type="ECO:0000256" key="5">
    <source>
        <dbReference type="ARBA" id="ARBA00013184"/>
    </source>
</evidence>
<evidence type="ECO:0000256" key="25">
    <source>
        <dbReference type="ARBA" id="ARBA00074445"/>
    </source>
</evidence>
<evidence type="ECO:0000256" key="28">
    <source>
        <dbReference type="ARBA" id="ARBA00077673"/>
    </source>
</evidence>
<name>A0A177EC49_9MICR</name>
<evidence type="ECO:0000256" key="18">
    <source>
        <dbReference type="ARBA" id="ARBA00031133"/>
    </source>
</evidence>
<organism evidence="32 33">
    <name type="scientific">Nematocida displodere</name>
    <dbReference type="NCBI Taxonomy" id="1805483"/>
    <lineage>
        <taxon>Eukaryota</taxon>
        <taxon>Fungi</taxon>
        <taxon>Fungi incertae sedis</taxon>
        <taxon>Microsporidia</taxon>
        <taxon>Nematocida</taxon>
    </lineage>
</organism>
<dbReference type="GO" id="GO:0003712">
    <property type="term" value="F:transcription coregulator activity"/>
    <property type="evidence" value="ECO:0007669"/>
    <property type="project" value="EnsemblFungi"/>
</dbReference>
<dbReference type="EMBL" id="LTDL01000040">
    <property type="protein sequence ID" value="OAG29398.1"/>
    <property type="molecule type" value="Genomic_DNA"/>
</dbReference>
<dbReference type="Gene3D" id="2.30.30.140">
    <property type="match status" value="1"/>
</dbReference>
<gene>
    <name evidence="32" type="ORF">NEDG_00531</name>
</gene>
<evidence type="ECO:0000256" key="13">
    <source>
        <dbReference type="ARBA" id="ARBA00023159"/>
    </source>
</evidence>
<comment type="function">
    <text evidence="20">Catalytic component of the NuA4 histone acetyltransferase (HAT) complex which is involved in epigenetic transcriptional activation of selected genes principally by acetylation of nucleosomal histones H4, H3, H2B, H2A and H2A variant H2A.Z. Acetylates histone H4 to form H4K5ac, H4K8ac, H4K12ac and H4K16ac, histone H3 to form H3K14ac, and histone H2A to form H2AK4ac and H2AK7ac. The NuA4 complex is involved in the DNA damage response and is required for chromosome segregation. The NuA4 complex plays a direct role in repair of DNA double-strand breaks (DSBs) through homologous recombination. Recruitment to promoters depends on H3K4me. Also acetylates non-histone proteins. In addition to protein acetyltransferase, can use different acyl-CoA substrates, such as 2-hydroxyisobutanoyl-CoA (2-hydroxyisobutyryl-CoA) or (2E)-butenoyl-CoA (crotonyl-CoA), and is able to mediate protein 2-hydroxyisobutyrylation and crotonylation, respectively.</text>
</comment>